<comment type="caution">
    <text evidence="1">The sequence shown here is derived from an EMBL/GenBank/DDBJ whole genome shotgun (WGS) entry which is preliminary data.</text>
</comment>
<evidence type="ECO:0000313" key="1">
    <source>
        <dbReference type="EMBL" id="EKT61994.1"/>
    </source>
</evidence>
<dbReference type="Proteomes" id="UP000009336">
    <property type="component" value="Unassembled WGS sequence"/>
</dbReference>
<accession>K8WN54</accession>
<name>K8WN54_9GAMM</name>
<dbReference type="RefSeq" id="WP_008911793.1">
    <property type="nucleotide sequence ID" value="NZ_KB233222.1"/>
</dbReference>
<dbReference type="HOGENOM" id="CLU_721322_0_0_6"/>
<keyword evidence="2" id="KW-1185">Reference proteome</keyword>
<dbReference type="AlphaFoldDB" id="K8WN54"/>
<proteinExistence type="predicted"/>
<evidence type="ECO:0000313" key="2">
    <source>
        <dbReference type="Proteomes" id="UP000009336"/>
    </source>
</evidence>
<organism evidence="1 2">
    <name type="scientific">Providencia burhodogranariea DSM 19968</name>
    <dbReference type="NCBI Taxonomy" id="1141662"/>
    <lineage>
        <taxon>Bacteria</taxon>
        <taxon>Pseudomonadati</taxon>
        <taxon>Pseudomonadota</taxon>
        <taxon>Gammaproteobacteria</taxon>
        <taxon>Enterobacterales</taxon>
        <taxon>Morganellaceae</taxon>
        <taxon>Providencia</taxon>
    </lineage>
</organism>
<dbReference type="PATRIC" id="fig|1141662.3.peg.1798"/>
<protein>
    <submittedName>
        <fullName evidence="1">Uncharacterized protein</fullName>
    </submittedName>
</protein>
<dbReference type="EMBL" id="AKKL01000022">
    <property type="protein sequence ID" value="EKT61994.1"/>
    <property type="molecule type" value="Genomic_DNA"/>
</dbReference>
<dbReference type="STRING" id="1141662.OOA_08886"/>
<gene>
    <name evidence="1" type="ORF">OOA_08886</name>
</gene>
<sequence length="383" mass="43784">MPYVIRIDTKVIILNDKITPDAVSQQELIVYITDKDTGQPVETGMTVVFTPDKYVKLSNENNTTNDVGMCSATVELNYDLIQPWASETFVDISLENPEDAESKRAKVYYGTLDVVDFLNIKGDESTGYYYDKYEQEKETLVKINNVPISGNGLELHFFFDEGRHRVPLDAGTLPLVIDLRREFDEAVFTDGQHDLYYTIVDDARNITTSKNFRFRLDYGTSTRILPMIEIPNLVNGYINQRYWLDGVQYDFNKIFVWLMDYFEVSTLDEVLGYIDSQRNDAITLRFKGTDTKGNKIDYNDDNIATETFSLERFKTDVVAETVLSGAYIFQDKVGTASPDRYSLIEEGTLEVDVSIKTINVDRPLLSKIKRVLVDILPPAKLDD</sequence>
<reference evidence="1 2" key="1">
    <citation type="journal article" date="2012" name="BMC Genomics">
        <title>Comparative genomics of bacteria in the genus Providencia isolated from wild Drosophila melanogaster.</title>
        <authorList>
            <person name="Galac M.R."/>
            <person name="Lazzaro B.P."/>
        </authorList>
    </citation>
    <scope>NUCLEOTIDE SEQUENCE [LARGE SCALE GENOMIC DNA]</scope>
    <source>
        <strain evidence="1 2">DSM 19968</strain>
    </source>
</reference>